<dbReference type="GeneID" id="86880923"/>
<dbReference type="Gene3D" id="3.20.20.100">
    <property type="entry name" value="NADP-dependent oxidoreductase domain"/>
    <property type="match status" value="1"/>
</dbReference>
<dbReference type="InterPro" id="IPR050523">
    <property type="entry name" value="AKR_Detox_Biosynth"/>
</dbReference>
<reference evidence="7" key="1">
    <citation type="submission" date="2016-10" db="EMBL/GenBank/DDBJ databases">
        <authorList>
            <person name="Wibberg D."/>
        </authorList>
    </citation>
    <scope>NUCLEOTIDE SEQUENCE [LARGE SCALE GENOMIC DNA]</scope>
</reference>
<reference evidence="6" key="2">
    <citation type="submission" date="2016-10" db="EMBL/GenBank/DDBJ databases">
        <authorList>
            <person name="de Groot N.N."/>
        </authorList>
    </citation>
    <scope>NUCLEOTIDE SEQUENCE [LARGE SCALE GENOMIC DNA]</scope>
    <source>
        <strain evidence="6">DSM25559</strain>
    </source>
</reference>
<dbReference type="PANTHER" id="PTHR43364:SF4">
    <property type="entry name" value="NAD(P)-LINKED OXIDOREDUCTASE SUPERFAMILY PROTEIN"/>
    <property type="match status" value="1"/>
</dbReference>
<dbReference type="RefSeq" id="WP_077122188.1">
    <property type="nucleotide sequence ID" value="NZ_CP192765.1"/>
</dbReference>
<keyword evidence="9" id="KW-1185">Reference proteome</keyword>
<dbReference type="EMBL" id="NXEJ01000008">
    <property type="protein sequence ID" value="POO50007.1"/>
    <property type="molecule type" value="Genomic_DNA"/>
</dbReference>
<dbReference type="SUPFAM" id="SSF51430">
    <property type="entry name" value="NAD(P)-linked oxidoreductase"/>
    <property type="match status" value="1"/>
</dbReference>
<evidence type="ECO:0000313" key="4">
    <source>
        <dbReference type="EMBL" id="MDX8329106.1"/>
    </source>
</evidence>
<gene>
    <name evidence="6" type="primary">gpr_4</name>
    <name evidence="5" type="ORF">CPJ18_16535</name>
    <name evidence="6" type="ORF">DSM25559_4125</name>
    <name evidence="3" type="ORF">RMR22_08020</name>
    <name evidence="4" type="ORF">RMS29_07680</name>
</gene>
<evidence type="ECO:0000313" key="5">
    <source>
        <dbReference type="EMBL" id="POO50007.1"/>
    </source>
</evidence>
<evidence type="ECO:0000313" key="7">
    <source>
        <dbReference type="Proteomes" id="UP000187891"/>
    </source>
</evidence>
<evidence type="ECO:0000313" key="3">
    <source>
        <dbReference type="EMBL" id="MDX8302189.1"/>
    </source>
</evidence>
<name>A0A1R3U7E5_9HYPH</name>
<evidence type="ECO:0000256" key="1">
    <source>
        <dbReference type="ARBA" id="ARBA00023002"/>
    </source>
</evidence>
<dbReference type="GO" id="GO:0005829">
    <property type="term" value="C:cytosol"/>
    <property type="evidence" value="ECO:0007669"/>
    <property type="project" value="TreeGrafter"/>
</dbReference>
<keyword evidence="1 6" id="KW-0560">Oxidoreductase</keyword>
<dbReference type="AlphaFoldDB" id="A0A1R3U7E5"/>
<dbReference type="InterPro" id="IPR036812">
    <property type="entry name" value="NAD(P)_OxRdtase_dom_sf"/>
</dbReference>
<dbReference type="EMBL" id="FMUE01000012">
    <property type="protein sequence ID" value="SCX33196.1"/>
    <property type="molecule type" value="Genomic_DNA"/>
</dbReference>
<dbReference type="PANTHER" id="PTHR43364">
    <property type="entry name" value="NADH-SPECIFIC METHYLGLYOXAL REDUCTASE-RELATED"/>
    <property type="match status" value="1"/>
</dbReference>
<accession>A0A2S4E8X5</accession>
<dbReference type="EMBL" id="JAVRAD010000002">
    <property type="protein sequence ID" value="MDX8329106.1"/>
    <property type="molecule type" value="Genomic_DNA"/>
</dbReference>
<dbReference type="Proteomes" id="UP001277561">
    <property type="component" value="Unassembled WGS sequence"/>
</dbReference>
<dbReference type="STRING" id="1907666.DSM25559_4125"/>
<dbReference type="Pfam" id="PF00248">
    <property type="entry name" value="Aldo_ket_red"/>
    <property type="match status" value="1"/>
</dbReference>
<dbReference type="FunFam" id="3.20.20.100:FF:000004">
    <property type="entry name" value="Oxidoreductase, aldo/keto reductase"/>
    <property type="match status" value="1"/>
</dbReference>
<protein>
    <submittedName>
        <fullName evidence="3">Aldo/keto reductase</fullName>
    </submittedName>
    <submittedName>
        <fullName evidence="6">L-glyceraldehyde 3-phosphate reductase</fullName>
        <ecNumber evidence="6">1.1.1.-</ecNumber>
    </submittedName>
</protein>
<reference evidence="5 8" key="3">
    <citation type="journal article" date="2018" name="Syst. Appl. Microbiol.">
        <title>Agrobacterium rosae sp. nov., isolated from galls on different agricultural crops.</title>
        <authorList>
            <person name="Kuzmanovic N."/>
            <person name="Pulawska J."/>
            <person name="Smalla K."/>
            <person name="Nesme X."/>
        </authorList>
    </citation>
    <scope>NUCLEOTIDE SEQUENCE [LARGE SCALE GENOMIC DNA]</scope>
    <source>
        <strain evidence="5 8">NCPPB 1650</strain>
    </source>
</reference>
<reference evidence="3 9" key="4">
    <citation type="journal article" date="2023" name="Phytobiomes J">
        <title>Deciphering the key players within the bacterial microbiota associated with aerial crown gall tumors on rhododendron: Insights into the gallobiome.</title>
        <authorList>
            <person name="Kuzmanovic N."/>
            <person name="Nesme J."/>
            <person name="Wolf J."/>
            <person name="Neumann-Schaal M."/>
            <person name="Petersen J."/>
            <person name="Fernandez-Gnecco G."/>
            <person name="Sproeer C."/>
            <person name="Bunk B."/>
            <person name="Overmann J."/>
            <person name="Sorensen S.J."/>
            <person name="Idczak E."/>
            <person name="Smalla K."/>
        </authorList>
    </citation>
    <scope>NUCLEOTIDE SEQUENCE [LARGE SCALE GENOMIC DNA]</scope>
    <source>
        <strain evidence="3">Rho-11.1</strain>
        <strain evidence="4">Rho-14.1</strain>
        <strain evidence="9">rho-14.1</strain>
    </source>
</reference>
<dbReference type="EMBL" id="JAVRAF010000002">
    <property type="protein sequence ID" value="MDX8302189.1"/>
    <property type="molecule type" value="Genomic_DNA"/>
</dbReference>
<evidence type="ECO:0000259" key="2">
    <source>
        <dbReference type="Pfam" id="PF00248"/>
    </source>
</evidence>
<accession>A0A1R3U7E5</accession>
<organism evidence="6 7">
    <name type="scientific">Agrobacterium rosae</name>
    <dbReference type="NCBI Taxonomy" id="1972867"/>
    <lineage>
        <taxon>Bacteria</taxon>
        <taxon>Pseudomonadati</taxon>
        <taxon>Pseudomonadota</taxon>
        <taxon>Alphaproteobacteria</taxon>
        <taxon>Hyphomicrobiales</taxon>
        <taxon>Rhizobiaceae</taxon>
        <taxon>Rhizobium/Agrobacterium group</taxon>
        <taxon>Agrobacterium</taxon>
    </lineage>
</organism>
<evidence type="ECO:0000313" key="9">
    <source>
        <dbReference type="Proteomes" id="UP001277561"/>
    </source>
</evidence>
<dbReference type="InterPro" id="IPR023210">
    <property type="entry name" value="NADP_OxRdtase_dom"/>
</dbReference>
<evidence type="ECO:0000313" key="6">
    <source>
        <dbReference type="EMBL" id="SCX33196.1"/>
    </source>
</evidence>
<dbReference type="Proteomes" id="UP000187891">
    <property type="component" value="Unassembled WGS sequence"/>
</dbReference>
<proteinExistence type="predicted"/>
<feature type="domain" description="NADP-dependent oxidoreductase" evidence="2">
    <location>
        <begin position="18"/>
        <end position="336"/>
    </location>
</feature>
<sequence>MDLTSYRTLGKSGLIVSPLALGTMTFGAGRWGANEETSRALFDAYVDAGGNFIDTADIYSGGESEKMLGRFLSKSGIRDRLVIATKSGFPRGQGTPLWGGNGAKNIRLGIEGSLKRLQTDYIDMYWMHVWDRTTPAEEVLQTLADAVRAGKILHYGFSNTPSWYVAKVATLAEAHGLPKPIGLQYAYSLIDRGVELDLLPAGQEFGLGMMPWSPLAAGLLTGKYGRDKIADADRATALPDRGSEVLETGSDGRLNGDNPFGGMLFTERNFDVVDALKAVASEIGRSPAEVALRWVANRPGVSSVLIGASRVEQLHQNIASLDLTISDDQLASLEKATSLPLLNPYFIFQMPTEMIFGGHQVREWPRHG</sequence>
<dbReference type="Proteomes" id="UP000237447">
    <property type="component" value="Unassembled WGS sequence"/>
</dbReference>
<dbReference type="EC" id="1.1.1.-" evidence="6"/>
<dbReference type="CDD" id="cd19080">
    <property type="entry name" value="AKR_AKR9A_9B"/>
    <property type="match status" value="1"/>
</dbReference>
<evidence type="ECO:0000313" key="8">
    <source>
        <dbReference type="Proteomes" id="UP000237447"/>
    </source>
</evidence>
<dbReference type="GO" id="GO:0016491">
    <property type="term" value="F:oxidoreductase activity"/>
    <property type="evidence" value="ECO:0007669"/>
    <property type="project" value="UniProtKB-KW"/>
</dbReference>